<dbReference type="InterPro" id="IPR013655">
    <property type="entry name" value="PAS_fold_3"/>
</dbReference>
<accession>A0A5S3XVV9</accession>
<evidence type="ECO:0000313" key="2">
    <source>
        <dbReference type="EMBL" id="TMP64186.1"/>
    </source>
</evidence>
<dbReference type="PROSITE" id="PS50113">
    <property type="entry name" value="PAC"/>
    <property type="match status" value="1"/>
</dbReference>
<dbReference type="Proteomes" id="UP000305874">
    <property type="component" value="Unassembled WGS sequence"/>
</dbReference>
<dbReference type="InterPro" id="IPR000700">
    <property type="entry name" value="PAS-assoc_C"/>
</dbReference>
<dbReference type="InterPro" id="IPR035965">
    <property type="entry name" value="PAS-like_dom_sf"/>
</dbReference>
<feature type="non-terminal residue" evidence="2">
    <location>
        <position position="1"/>
    </location>
</feature>
<dbReference type="Gene3D" id="3.30.450.20">
    <property type="entry name" value="PAS domain"/>
    <property type="match status" value="1"/>
</dbReference>
<dbReference type="SMART" id="SM00086">
    <property type="entry name" value="PAC"/>
    <property type="match status" value="1"/>
</dbReference>
<sequence length="81" mass="9275">DAEYAASEKYKDFWLALKRGEFKSGEYKRVGKNGKEVWIQATYNPIFDTNDQPFKVVKYASDITQSKIQAADYEGQLDAIS</sequence>
<gene>
    <name evidence="2" type="ORF">CWC05_24650</name>
</gene>
<evidence type="ECO:0000259" key="1">
    <source>
        <dbReference type="PROSITE" id="PS50113"/>
    </source>
</evidence>
<comment type="caution">
    <text evidence="2">The sequence shown here is derived from an EMBL/GenBank/DDBJ whole genome shotgun (WGS) entry which is preliminary data.</text>
</comment>
<dbReference type="AlphaFoldDB" id="A0A5S3XVV9"/>
<feature type="non-terminal residue" evidence="2">
    <location>
        <position position="81"/>
    </location>
</feature>
<dbReference type="InterPro" id="IPR000014">
    <property type="entry name" value="PAS"/>
</dbReference>
<evidence type="ECO:0000313" key="3">
    <source>
        <dbReference type="Proteomes" id="UP000305874"/>
    </source>
</evidence>
<protein>
    <submittedName>
        <fullName evidence="2">Chemotaxis protein</fullName>
    </submittedName>
</protein>
<dbReference type="SUPFAM" id="SSF55785">
    <property type="entry name" value="PYP-like sensor domain (PAS domain)"/>
    <property type="match status" value="1"/>
</dbReference>
<dbReference type="NCBIfam" id="TIGR00229">
    <property type="entry name" value="sensory_box"/>
    <property type="match status" value="1"/>
</dbReference>
<feature type="domain" description="PAC" evidence="1">
    <location>
        <begin position="23"/>
        <end position="75"/>
    </location>
</feature>
<reference evidence="2 3" key="1">
    <citation type="submission" date="2017-12" db="EMBL/GenBank/DDBJ databases">
        <authorList>
            <person name="Paulsen S."/>
            <person name="Gram L.K."/>
        </authorList>
    </citation>
    <scope>NUCLEOTIDE SEQUENCE [LARGE SCALE GENOMIC DNA]</scope>
    <source>
        <strain evidence="2 3">S2897</strain>
    </source>
</reference>
<dbReference type="InterPro" id="IPR001610">
    <property type="entry name" value="PAC"/>
</dbReference>
<dbReference type="Pfam" id="PF08447">
    <property type="entry name" value="PAS_3"/>
    <property type="match status" value="1"/>
</dbReference>
<reference evidence="3" key="2">
    <citation type="submission" date="2019-06" db="EMBL/GenBank/DDBJ databases">
        <title>Co-occurence of chitin degradation, pigmentation and bioactivity in marine Pseudoalteromonas.</title>
        <authorList>
            <person name="Sonnenschein E.C."/>
            <person name="Bech P.K."/>
        </authorList>
    </citation>
    <scope>NUCLEOTIDE SEQUENCE [LARGE SCALE GENOMIC DNA]</scope>
    <source>
        <strain evidence="3">S2897</strain>
    </source>
</reference>
<dbReference type="CDD" id="cd00130">
    <property type="entry name" value="PAS"/>
    <property type="match status" value="1"/>
</dbReference>
<dbReference type="RefSeq" id="WP_138549554.1">
    <property type="nucleotide sequence ID" value="NZ_PNCG01001249.1"/>
</dbReference>
<proteinExistence type="predicted"/>
<organism evidence="2 3">
    <name type="scientific">Pseudoalteromonas ruthenica</name>
    <dbReference type="NCBI Taxonomy" id="151081"/>
    <lineage>
        <taxon>Bacteria</taxon>
        <taxon>Pseudomonadati</taxon>
        <taxon>Pseudomonadota</taxon>
        <taxon>Gammaproteobacteria</taxon>
        <taxon>Alteromonadales</taxon>
        <taxon>Pseudoalteromonadaceae</taxon>
        <taxon>Pseudoalteromonas</taxon>
    </lineage>
</organism>
<dbReference type="EMBL" id="PNCG01001249">
    <property type="protein sequence ID" value="TMP64186.1"/>
    <property type="molecule type" value="Genomic_DNA"/>
</dbReference>
<name>A0A5S3XVV9_9GAMM</name>